<comment type="caution">
    <text evidence="1">The sequence shown here is derived from an EMBL/GenBank/DDBJ whole genome shotgun (WGS) entry which is preliminary data.</text>
</comment>
<dbReference type="RefSeq" id="WP_150384798.1">
    <property type="nucleotide sequence ID" value="NZ_BAAAFS010000001.1"/>
</dbReference>
<proteinExistence type="predicted"/>
<sequence length="136" mass="15267">MVKKKYILIFLIAIIPNLLNAMAVKNIEIKNTGITVTKAPGEGEISACKKFKPNKNQLIEFFKSSEVSKENKWLHEYYSSCVSTGNVEFKNGVSGEWVLQSSGLGMVILDNDDSIYFFQKDNSWEDPMAGTYGLDN</sequence>
<organism evidence="1 2">
    <name type="scientific">Morganella psychrotolerans</name>
    <dbReference type="NCBI Taxonomy" id="368603"/>
    <lineage>
        <taxon>Bacteria</taxon>
        <taxon>Pseudomonadati</taxon>
        <taxon>Pseudomonadota</taxon>
        <taxon>Gammaproteobacteria</taxon>
        <taxon>Enterobacterales</taxon>
        <taxon>Morganellaceae</taxon>
        <taxon>Morganella</taxon>
    </lineage>
</organism>
<accession>A0A5M9RB45</accession>
<name>A0A5M9RB45_9GAMM</name>
<dbReference type="AlphaFoldDB" id="A0A5M9RB45"/>
<gene>
    <name evidence="1" type="ORF">F4V73_08510</name>
</gene>
<dbReference type="EMBL" id="VXKB01000001">
    <property type="protein sequence ID" value="KAA8717851.1"/>
    <property type="molecule type" value="Genomic_DNA"/>
</dbReference>
<evidence type="ECO:0000313" key="2">
    <source>
        <dbReference type="Proteomes" id="UP000322181"/>
    </source>
</evidence>
<protein>
    <submittedName>
        <fullName evidence="1">Uncharacterized protein</fullName>
    </submittedName>
</protein>
<dbReference type="OrthoDB" id="6522536at2"/>
<evidence type="ECO:0000313" key="1">
    <source>
        <dbReference type="EMBL" id="KAA8717851.1"/>
    </source>
</evidence>
<reference evidence="1 2" key="1">
    <citation type="submission" date="2019-09" db="EMBL/GenBank/DDBJ databases">
        <title>Draft genome sequence of various Type strains from the CCUG.</title>
        <authorList>
            <person name="Pineiro-Iglesias B."/>
            <person name="Tunovic T."/>
            <person name="Unosson C."/>
            <person name="Inganas E."/>
            <person name="Ohlen M."/>
            <person name="Cardew S."/>
            <person name="Jensie-Markopoulos S."/>
            <person name="Salva-Serra F."/>
            <person name="Jaen-Luchoro D."/>
            <person name="Karlsson R."/>
            <person name="Svensson-Stadler L."/>
            <person name="Chun J."/>
            <person name="Moore E."/>
        </authorList>
    </citation>
    <scope>NUCLEOTIDE SEQUENCE [LARGE SCALE GENOMIC DNA]</scope>
    <source>
        <strain evidence="1 2">CCUG 53682T</strain>
    </source>
</reference>
<dbReference type="Proteomes" id="UP000322181">
    <property type="component" value="Unassembled WGS sequence"/>
</dbReference>